<accession>A0AAD6Q054</accession>
<reference evidence="1" key="1">
    <citation type="journal article" date="2023" name="Mol. Ecol. Resour.">
        <title>Chromosome-level genome assembly of a triploid poplar Populus alba 'Berolinensis'.</title>
        <authorList>
            <person name="Chen S."/>
            <person name="Yu Y."/>
            <person name="Wang X."/>
            <person name="Wang S."/>
            <person name="Zhang T."/>
            <person name="Zhou Y."/>
            <person name="He R."/>
            <person name="Meng N."/>
            <person name="Wang Y."/>
            <person name="Liu W."/>
            <person name="Liu Z."/>
            <person name="Liu J."/>
            <person name="Guo Q."/>
            <person name="Huang H."/>
            <person name="Sederoff R.R."/>
            <person name="Wang G."/>
            <person name="Qu G."/>
            <person name="Chen S."/>
        </authorList>
    </citation>
    <scope>NUCLEOTIDE SEQUENCE</scope>
    <source>
        <strain evidence="1">SC-2020</strain>
    </source>
</reference>
<dbReference type="Proteomes" id="UP001164929">
    <property type="component" value="Chromosome 14"/>
</dbReference>
<evidence type="ECO:0000313" key="1">
    <source>
        <dbReference type="EMBL" id="KAJ6972248.1"/>
    </source>
</evidence>
<dbReference type="AlphaFoldDB" id="A0AAD6Q054"/>
<keyword evidence="2" id="KW-1185">Reference proteome</keyword>
<comment type="caution">
    <text evidence="1">The sequence shown here is derived from an EMBL/GenBank/DDBJ whole genome shotgun (WGS) entry which is preliminary data.</text>
</comment>
<name>A0AAD6Q054_9ROSI</name>
<organism evidence="1 2">
    <name type="scientific">Populus alba x Populus x berolinensis</name>
    <dbReference type="NCBI Taxonomy" id="444605"/>
    <lineage>
        <taxon>Eukaryota</taxon>
        <taxon>Viridiplantae</taxon>
        <taxon>Streptophyta</taxon>
        <taxon>Embryophyta</taxon>
        <taxon>Tracheophyta</taxon>
        <taxon>Spermatophyta</taxon>
        <taxon>Magnoliopsida</taxon>
        <taxon>eudicotyledons</taxon>
        <taxon>Gunneridae</taxon>
        <taxon>Pentapetalae</taxon>
        <taxon>rosids</taxon>
        <taxon>fabids</taxon>
        <taxon>Malpighiales</taxon>
        <taxon>Salicaceae</taxon>
        <taxon>Saliceae</taxon>
        <taxon>Populus</taxon>
    </lineage>
</organism>
<proteinExistence type="predicted"/>
<gene>
    <name evidence="1" type="ORF">NC653_032733</name>
</gene>
<sequence>MEIKELLKLREILTRVYAQRSGEPLCHGLYTKTWKVMFLCEQLMPKFMELLILQ</sequence>
<protein>
    <submittedName>
        <fullName evidence="1">Uncharacterized protein</fullName>
    </submittedName>
</protein>
<evidence type="ECO:0000313" key="2">
    <source>
        <dbReference type="Proteomes" id="UP001164929"/>
    </source>
</evidence>
<dbReference type="EMBL" id="JAQIZT010000014">
    <property type="protein sequence ID" value="KAJ6972248.1"/>
    <property type="molecule type" value="Genomic_DNA"/>
</dbReference>